<dbReference type="GO" id="GO:0016491">
    <property type="term" value="F:oxidoreductase activity"/>
    <property type="evidence" value="ECO:0007669"/>
    <property type="project" value="UniProtKB-KW"/>
</dbReference>
<dbReference type="Proteomes" id="UP000318582">
    <property type="component" value="Unassembled WGS sequence"/>
</dbReference>
<keyword evidence="6" id="KW-1185">Reference proteome</keyword>
<keyword evidence="3" id="KW-0732">Signal</keyword>
<accession>A0A507E874</accession>
<dbReference type="InterPro" id="IPR006094">
    <property type="entry name" value="Oxid_FAD_bind_N"/>
</dbReference>
<gene>
    <name evidence="5" type="ORF">PhCBS80983_g02518</name>
</gene>
<dbReference type="InterPro" id="IPR050432">
    <property type="entry name" value="FAD-linked_Oxidoreductases_BP"/>
</dbReference>
<evidence type="ECO:0000256" key="2">
    <source>
        <dbReference type="ARBA" id="ARBA00023002"/>
    </source>
</evidence>
<dbReference type="GO" id="GO:0071949">
    <property type="term" value="F:FAD binding"/>
    <property type="evidence" value="ECO:0007669"/>
    <property type="project" value="InterPro"/>
</dbReference>
<dbReference type="PANTHER" id="PTHR13878:SF91">
    <property type="entry name" value="FAD BINDING DOMAIN PROTEIN (AFU_ORTHOLOGUE AFUA_6G12070)-RELATED"/>
    <property type="match status" value="1"/>
</dbReference>
<sequence>MLMSLSTYILGLFALALTVQAAPAETTALKCRCLSSNPSCWPSPATFAAFNSTVDGGLTAISPPGKVCYPGPHFNEAACNTARVNSTNPYYRGDLIGATMYQKNQGDAIGVDVCPVYPTPNGACRQGKVSVIGVDARTVAHVQKAVKFAADRNLRLAVKNTGHDQTGRSSAAGSFLLWTHNLRGITFTDSFATSSCPAQRQVPAVTLAAGEQFGNVYREAEKRGLVVVGGAAQTVGAVGGFLQGGGHGPLTRSYGMASDQVLEFQVVMADGTLKTANPCINPDLFWALRGGGGGTFGVVTSVTVKTYPTPKTALALYGITTKVPGDVAAAKALISNFINIQPEFEAQGTSGYIGFSLGGIQMQIFQPNGTEATIAAAMKPILDHATLDKYNVTGGQGAFPTFFTAFDAAGCITNPGLCTERVGTNSAIASRLIPTAQFSTQTGKDALANTIFGMLDAGAKFMLTHLVTGGAIAKIPVHDSAVLPAWRNSLWHLLIGNGWTANATAPEIAANRAASTSQAQLMRNLAPASGAYINEADAKEPNFQQAFWGNNYPRLFKIKNTVDPKGLFYCKLCVGSEKWSADGNCRLY</sequence>
<comment type="similarity">
    <text evidence="1">Belongs to the oxygen-dependent FAD-linked oxidoreductase family.</text>
</comment>
<reference evidence="5 6" key="1">
    <citation type="journal article" date="2019" name="Sci. Rep.">
        <title>Comparative genomics of chytrid fungi reveal insights into the obligate biotrophic and pathogenic lifestyle of Synchytrium endobioticum.</title>
        <authorList>
            <person name="van de Vossenberg B.T.L.H."/>
            <person name="Warris S."/>
            <person name="Nguyen H.D.T."/>
            <person name="van Gent-Pelzer M.P.E."/>
            <person name="Joly D.L."/>
            <person name="van de Geest H.C."/>
            <person name="Bonants P.J.M."/>
            <person name="Smith D.S."/>
            <person name="Levesque C.A."/>
            <person name="van der Lee T.A.J."/>
        </authorList>
    </citation>
    <scope>NUCLEOTIDE SEQUENCE [LARGE SCALE GENOMIC DNA]</scope>
    <source>
        <strain evidence="5 6">CBS 809.83</strain>
    </source>
</reference>
<protein>
    <recommendedName>
        <fullName evidence="4">FAD-binding PCMH-type domain-containing protein</fullName>
    </recommendedName>
</protein>
<dbReference type="Gene3D" id="3.30.465.10">
    <property type="match status" value="2"/>
</dbReference>
<evidence type="ECO:0000256" key="1">
    <source>
        <dbReference type="ARBA" id="ARBA00005466"/>
    </source>
</evidence>
<proteinExistence type="inferred from homology"/>
<organism evidence="5 6">
    <name type="scientific">Powellomyces hirtus</name>
    <dbReference type="NCBI Taxonomy" id="109895"/>
    <lineage>
        <taxon>Eukaryota</taxon>
        <taxon>Fungi</taxon>
        <taxon>Fungi incertae sedis</taxon>
        <taxon>Chytridiomycota</taxon>
        <taxon>Chytridiomycota incertae sedis</taxon>
        <taxon>Chytridiomycetes</taxon>
        <taxon>Spizellomycetales</taxon>
        <taxon>Powellomycetaceae</taxon>
        <taxon>Powellomyces</taxon>
    </lineage>
</organism>
<dbReference type="InterPro" id="IPR012951">
    <property type="entry name" value="BBE"/>
</dbReference>
<dbReference type="InterPro" id="IPR036318">
    <property type="entry name" value="FAD-bd_PCMH-like_sf"/>
</dbReference>
<evidence type="ECO:0000256" key="3">
    <source>
        <dbReference type="SAM" id="SignalP"/>
    </source>
</evidence>
<dbReference type="PROSITE" id="PS51387">
    <property type="entry name" value="FAD_PCMH"/>
    <property type="match status" value="1"/>
</dbReference>
<dbReference type="EMBL" id="QEAQ01000026">
    <property type="protein sequence ID" value="TPX59328.1"/>
    <property type="molecule type" value="Genomic_DNA"/>
</dbReference>
<feature type="signal peptide" evidence="3">
    <location>
        <begin position="1"/>
        <end position="21"/>
    </location>
</feature>
<evidence type="ECO:0000259" key="4">
    <source>
        <dbReference type="PROSITE" id="PS51387"/>
    </source>
</evidence>
<name>A0A507E874_9FUNG</name>
<evidence type="ECO:0000313" key="5">
    <source>
        <dbReference type="EMBL" id="TPX59328.1"/>
    </source>
</evidence>
<dbReference type="STRING" id="109895.A0A507E874"/>
<dbReference type="SUPFAM" id="SSF56176">
    <property type="entry name" value="FAD-binding/transporter-associated domain-like"/>
    <property type="match status" value="1"/>
</dbReference>
<evidence type="ECO:0000313" key="6">
    <source>
        <dbReference type="Proteomes" id="UP000318582"/>
    </source>
</evidence>
<keyword evidence="2" id="KW-0560">Oxidoreductase</keyword>
<dbReference type="InterPro" id="IPR016169">
    <property type="entry name" value="FAD-bd_PCMH_sub2"/>
</dbReference>
<feature type="chain" id="PRO_5021426583" description="FAD-binding PCMH-type domain-containing protein" evidence="3">
    <location>
        <begin position="22"/>
        <end position="588"/>
    </location>
</feature>
<dbReference type="PANTHER" id="PTHR13878">
    <property type="entry name" value="GULONOLACTONE OXIDASE"/>
    <property type="match status" value="1"/>
</dbReference>
<comment type="caution">
    <text evidence="5">The sequence shown here is derived from an EMBL/GenBank/DDBJ whole genome shotgun (WGS) entry which is preliminary data.</text>
</comment>
<dbReference type="Pfam" id="PF08031">
    <property type="entry name" value="BBE"/>
    <property type="match status" value="1"/>
</dbReference>
<dbReference type="InterPro" id="IPR016166">
    <property type="entry name" value="FAD-bd_PCMH"/>
</dbReference>
<dbReference type="AlphaFoldDB" id="A0A507E874"/>
<dbReference type="Pfam" id="PF01565">
    <property type="entry name" value="FAD_binding_4"/>
    <property type="match status" value="1"/>
</dbReference>
<feature type="domain" description="FAD-binding PCMH-type" evidence="4">
    <location>
        <begin position="124"/>
        <end position="309"/>
    </location>
</feature>